<dbReference type="EC" id="5.4.99.27" evidence="4"/>
<dbReference type="InterPro" id="IPR020119">
    <property type="entry name" value="PsdUridine_synth_TruD_CS"/>
</dbReference>
<dbReference type="Proteomes" id="UP000586119">
    <property type="component" value="Unassembled WGS sequence"/>
</dbReference>
<organism evidence="6 7">
    <name type="scientific">Vreelandella salicampi</name>
    <dbReference type="NCBI Taxonomy" id="1449798"/>
    <lineage>
        <taxon>Bacteria</taxon>
        <taxon>Pseudomonadati</taxon>
        <taxon>Pseudomonadota</taxon>
        <taxon>Gammaproteobacteria</taxon>
        <taxon>Oceanospirillales</taxon>
        <taxon>Halomonadaceae</taxon>
        <taxon>Vreelandella</taxon>
    </lineage>
</organism>
<dbReference type="InterPro" id="IPR050170">
    <property type="entry name" value="TruD_pseudoU_synthase"/>
</dbReference>
<proteinExistence type="inferred from homology"/>
<dbReference type="InterPro" id="IPR042214">
    <property type="entry name" value="TruD_catalytic"/>
</dbReference>
<dbReference type="PROSITE" id="PS50984">
    <property type="entry name" value="TRUD"/>
    <property type="match status" value="1"/>
</dbReference>
<dbReference type="AlphaFoldDB" id="A0A7Z0LJR1"/>
<protein>
    <recommendedName>
        <fullName evidence="4">tRNA pseudouridine synthase D</fullName>
        <ecNumber evidence="4">5.4.99.27</ecNumber>
    </recommendedName>
    <alternativeName>
        <fullName evidence="4">tRNA pseudouridine(13) synthase</fullName>
    </alternativeName>
    <alternativeName>
        <fullName evidence="4">tRNA pseudouridylate synthase D</fullName>
    </alternativeName>
    <alternativeName>
        <fullName evidence="4">tRNA-uridine isomerase D</fullName>
    </alternativeName>
</protein>
<dbReference type="EMBL" id="JACCDF010000003">
    <property type="protein sequence ID" value="NYS60197.1"/>
    <property type="molecule type" value="Genomic_DNA"/>
</dbReference>
<comment type="similarity">
    <text evidence="1 4">Belongs to the pseudouridine synthase TruD family.</text>
</comment>
<dbReference type="CDD" id="cd02575">
    <property type="entry name" value="PseudoU_synth_EcTruD"/>
    <property type="match status" value="1"/>
</dbReference>
<dbReference type="RefSeq" id="WP_179929542.1">
    <property type="nucleotide sequence ID" value="NZ_JACCDF010000003.1"/>
</dbReference>
<dbReference type="GO" id="GO:0160150">
    <property type="term" value="F:tRNA pseudouridine(13) synthase activity"/>
    <property type="evidence" value="ECO:0007669"/>
    <property type="project" value="UniProtKB-EC"/>
</dbReference>
<dbReference type="PROSITE" id="PS01268">
    <property type="entry name" value="UPF0024"/>
    <property type="match status" value="1"/>
</dbReference>
<dbReference type="Pfam" id="PF01142">
    <property type="entry name" value="TruD"/>
    <property type="match status" value="2"/>
</dbReference>
<dbReference type="SUPFAM" id="SSF55120">
    <property type="entry name" value="Pseudouridine synthase"/>
    <property type="match status" value="1"/>
</dbReference>
<dbReference type="GO" id="GO:0005829">
    <property type="term" value="C:cytosol"/>
    <property type="evidence" value="ECO:0007669"/>
    <property type="project" value="TreeGrafter"/>
</dbReference>
<sequence length="349" mass="38913">MSELPVWARTLDAAFGPPLPGQYRAAPEDFIVEEQLDFTPEAHGEHLWLYIEKRNQTTLDVVKQLARLSDVTPRDIGYSGMKDRVAVTRQWLSVHLPGRDAPVDLTERLAAVDVRVLAQARHPRKLKRGVHRTNRFTLRLSGAVVESDSFTARWEALCHHGVPNYFGPQRFGPGGRNLVRAEAVLARGWRKRDDRQGMLLSSARSFLFNELLSARIKAGSWNKPLAGDTLMLDGTQSVFRPDQVDSTLEARAEALDIHPTGILWGVGYAPDESAAQRLETALSERHPALCDGLSRSGVKPARRALRMRLGEPEWQVEEDSFVLRFSLPRGGFATAVLSELMAHPDFASG</sequence>
<comment type="caution">
    <text evidence="6">The sequence shown here is derived from an EMBL/GenBank/DDBJ whole genome shotgun (WGS) entry which is preliminary data.</text>
</comment>
<evidence type="ECO:0000259" key="5">
    <source>
        <dbReference type="PROSITE" id="PS50984"/>
    </source>
</evidence>
<comment type="catalytic activity">
    <reaction evidence="4">
        <text>uridine(13) in tRNA = pseudouridine(13) in tRNA</text>
        <dbReference type="Rhea" id="RHEA:42540"/>
        <dbReference type="Rhea" id="RHEA-COMP:10105"/>
        <dbReference type="Rhea" id="RHEA-COMP:10106"/>
        <dbReference type="ChEBI" id="CHEBI:65314"/>
        <dbReference type="ChEBI" id="CHEBI:65315"/>
        <dbReference type="EC" id="5.4.99.27"/>
    </reaction>
</comment>
<evidence type="ECO:0000256" key="2">
    <source>
        <dbReference type="ARBA" id="ARBA00022694"/>
    </source>
</evidence>
<dbReference type="PANTHER" id="PTHR47811">
    <property type="entry name" value="TRNA PSEUDOURIDINE SYNTHASE D"/>
    <property type="match status" value="1"/>
</dbReference>
<evidence type="ECO:0000313" key="6">
    <source>
        <dbReference type="EMBL" id="NYS60197.1"/>
    </source>
</evidence>
<evidence type="ECO:0000256" key="1">
    <source>
        <dbReference type="ARBA" id="ARBA00007953"/>
    </source>
</evidence>
<dbReference type="HAMAP" id="MF_01082">
    <property type="entry name" value="TruD"/>
    <property type="match status" value="1"/>
</dbReference>
<keyword evidence="2 4" id="KW-0819">tRNA processing</keyword>
<dbReference type="Gene3D" id="3.30.2340.10">
    <property type="entry name" value="TruD, insertion domain"/>
    <property type="match status" value="1"/>
</dbReference>
<reference evidence="6 7" key="1">
    <citation type="journal article" date="2015" name="Int. J. Syst. Evol. Microbiol.">
        <title>Halomonas salicampi sp. nov., a halotolerant and alkalitolerant bacterium isolated from a saltern soil.</title>
        <authorList>
            <person name="Lee J.C."/>
            <person name="Kim Y.S."/>
            <person name="Yun B.S."/>
            <person name="Whang K.S."/>
        </authorList>
    </citation>
    <scope>NUCLEOTIDE SEQUENCE [LARGE SCALE GENOMIC DNA]</scope>
    <source>
        <strain evidence="6 7">BH103</strain>
    </source>
</reference>
<evidence type="ECO:0000256" key="4">
    <source>
        <dbReference type="HAMAP-Rule" id="MF_01082"/>
    </source>
</evidence>
<comment type="function">
    <text evidence="4">Responsible for synthesis of pseudouridine from uracil-13 in transfer RNAs.</text>
</comment>
<keyword evidence="7" id="KW-1185">Reference proteome</keyword>
<dbReference type="PANTHER" id="PTHR47811:SF1">
    <property type="entry name" value="TRNA PSEUDOURIDINE SYNTHASE D"/>
    <property type="match status" value="1"/>
</dbReference>
<dbReference type="GO" id="GO:0003723">
    <property type="term" value="F:RNA binding"/>
    <property type="evidence" value="ECO:0007669"/>
    <property type="project" value="InterPro"/>
</dbReference>
<accession>A0A7Z0LJR1</accession>
<evidence type="ECO:0000313" key="7">
    <source>
        <dbReference type="Proteomes" id="UP000586119"/>
    </source>
</evidence>
<name>A0A7Z0LJR1_9GAMM</name>
<dbReference type="InterPro" id="IPR011760">
    <property type="entry name" value="PsdUridine_synth_TruD_insert"/>
</dbReference>
<evidence type="ECO:0000256" key="3">
    <source>
        <dbReference type="ARBA" id="ARBA00023235"/>
    </source>
</evidence>
<feature type="domain" description="TRUD" evidence="5">
    <location>
        <begin position="161"/>
        <end position="307"/>
    </location>
</feature>
<keyword evidence="3 4" id="KW-0413">Isomerase</keyword>
<feature type="active site" description="Nucleophile" evidence="4">
    <location>
        <position position="83"/>
    </location>
</feature>
<dbReference type="InterPro" id="IPR043165">
    <property type="entry name" value="TruD_insert_sf"/>
</dbReference>
<dbReference type="Gene3D" id="3.30.2350.20">
    <property type="entry name" value="TruD, catalytic domain"/>
    <property type="match status" value="1"/>
</dbReference>
<dbReference type="InterPro" id="IPR020103">
    <property type="entry name" value="PsdUridine_synth_cat_dom_sf"/>
</dbReference>
<gene>
    <name evidence="4" type="primary">truD</name>
    <name evidence="6" type="ORF">HZS81_05395</name>
</gene>
<dbReference type="InterPro" id="IPR001656">
    <property type="entry name" value="PsdUridine_synth_TruD"/>
</dbReference>
<dbReference type="GO" id="GO:0031119">
    <property type="term" value="P:tRNA pseudouridine synthesis"/>
    <property type="evidence" value="ECO:0007669"/>
    <property type="project" value="UniProtKB-UniRule"/>
</dbReference>